<dbReference type="Pfam" id="PF07508">
    <property type="entry name" value="Recombinase"/>
    <property type="match status" value="1"/>
</dbReference>
<dbReference type="RefSeq" id="WP_162349373.1">
    <property type="nucleotide sequence ID" value="NZ_QOVG01000004.1"/>
</dbReference>
<dbReference type="InterPro" id="IPR050639">
    <property type="entry name" value="SSR_resolvase"/>
</dbReference>
<dbReference type="InterPro" id="IPR006119">
    <property type="entry name" value="Resolv_N"/>
</dbReference>
<gene>
    <name evidence="4" type="ORF">DT603_08160</name>
</gene>
<dbReference type="CDD" id="cd00338">
    <property type="entry name" value="Ser_Recombinase"/>
    <property type="match status" value="1"/>
</dbReference>
<organism evidence="4 5">
    <name type="scientific">Pseudoxanthomonas gei</name>
    <dbReference type="NCBI Taxonomy" id="1383030"/>
    <lineage>
        <taxon>Bacteria</taxon>
        <taxon>Pseudomonadati</taxon>
        <taxon>Pseudomonadota</taxon>
        <taxon>Gammaproteobacteria</taxon>
        <taxon>Lysobacterales</taxon>
        <taxon>Lysobacteraceae</taxon>
        <taxon>Pseudoxanthomonas</taxon>
    </lineage>
</organism>
<dbReference type="SMART" id="SM00857">
    <property type="entry name" value="Resolvase"/>
    <property type="match status" value="1"/>
</dbReference>
<dbReference type="Proteomes" id="UP001429354">
    <property type="component" value="Unassembled WGS sequence"/>
</dbReference>
<dbReference type="InterPro" id="IPR036162">
    <property type="entry name" value="Resolvase-like_N_sf"/>
</dbReference>
<keyword evidence="5" id="KW-1185">Reference proteome</keyword>
<dbReference type="EMBL" id="QOVG01000004">
    <property type="protein sequence ID" value="NDK38810.1"/>
    <property type="molecule type" value="Genomic_DNA"/>
</dbReference>
<reference evidence="4 5" key="1">
    <citation type="submission" date="2018-07" db="EMBL/GenBank/DDBJ databases">
        <title>Whole genome Sequencing of Pseudoxanthomonas gei KCTC 32298 (T).</title>
        <authorList>
            <person name="Kumar S."/>
            <person name="Bansal K."/>
            <person name="Kaur A."/>
            <person name="Patil P."/>
            <person name="Sharma S."/>
            <person name="Patil P.B."/>
        </authorList>
    </citation>
    <scope>NUCLEOTIDE SEQUENCE [LARGE SCALE GENOMIC DNA]</scope>
    <source>
        <strain evidence="4 5">KCTC 32298</strain>
    </source>
</reference>
<evidence type="ECO:0000313" key="4">
    <source>
        <dbReference type="EMBL" id="NDK38810.1"/>
    </source>
</evidence>
<evidence type="ECO:0000256" key="1">
    <source>
        <dbReference type="ARBA" id="ARBA00023125"/>
    </source>
</evidence>
<keyword evidence="1" id="KW-0238">DNA-binding</keyword>
<dbReference type="PROSITE" id="PS51736">
    <property type="entry name" value="RECOMBINASES_3"/>
    <property type="match status" value="1"/>
</dbReference>
<dbReference type="Gene3D" id="3.40.50.1390">
    <property type="entry name" value="Resolvase, N-terminal catalytic domain"/>
    <property type="match status" value="1"/>
</dbReference>
<dbReference type="PANTHER" id="PTHR30461:SF2">
    <property type="entry name" value="SERINE RECOMBINASE PINE-RELATED"/>
    <property type="match status" value="1"/>
</dbReference>
<protein>
    <submittedName>
        <fullName evidence="4">Resolvase</fullName>
    </submittedName>
</protein>
<accession>A0ABX0AB70</accession>
<evidence type="ECO:0000313" key="5">
    <source>
        <dbReference type="Proteomes" id="UP001429354"/>
    </source>
</evidence>
<evidence type="ECO:0000256" key="2">
    <source>
        <dbReference type="ARBA" id="ARBA00023172"/>
    </source>
</evidence>
<comment type="caution">
    <text evidence="4">The sequence shown here is derived from an EMBL/GenBank/DDBJ whole genome shotgun (WGS) entry which is preliminary data.</text>
</comment>
<keyword evidence="2" id="KW-0233">DNA recombination</keyword>
<feature type="domain" description="Resolvase/invertase-type recombinase catalytic" evidence="3">
    <location>
        <begin position="2"/>
        <end position="138"/>
    </location>
</feature>
<dbReference type="SUPFAM" id="SSF53041">
    <property type="entry name" value="Resolvase-like"/>
    <property type="match status" value="1"/>
</dbReference>
<name>A0ABX0AB70_9GAMM</name>
<evidence type="ECO:0000259" key="3">
    <source>
        <dbReference type="PROSITE" id="PS51736"/>
    </source>
</evidence>
<dbReference type="PANTHER" id="PTHR30461">
    <property type="entry name" value="DNA-INVERTASE FROM LAMBDOID PROPHAGE"/>
    <property type="match status" value="1"/>
</dbReference>
<proteinExistence type="predicted"/>
<dbReference type="InterPro" id="IPR011109">
    <property type="entry name" value="DNA_bind_recombinase_dom"/>
</dbReference>
<sequence>MKLVAYYRVSTERQGRSGLGLEAQRTAVETYARQSGGRVLDSFTEVESGKRDDRPELARALLLAKVTGATLVIAKLDRLSRDAAFLLTLQKTGTRFTAADLPNADETTVGVLAIVAQRERDATSRRTKEALAAAKVRGTRLGNPNGAAALRRAGKGNAAAVAAVRIRAQSRAADLGPIVDDLRAGGVTSLGGIADALNSRGIETPQGKQWHKSSVRNLLDRLAA</sequence>
<dbReference type="Pfam" id="PF00239">
    <property type="entry name" value="Resolvase"/>
    <property type="match status" value="1"/>
</dbReference>